<evidence type="ECO:0000313" key="14">
    <source>
        <dbReference type="Proteomes" id="UP000723463"/>
    </source>
</evidence>
<comment type="subunit">
    <text evidence="8">Interacts with ACOT13/THEM2.</text>
</comment>
<keyword evidence="7" id="KW-0446">Lipid-binding</keyword>
<evidence type="ECO:0000256" key="3">
    <source>
        <dbReference type="ARBA" id="ARBA00022490"/>
    </source>
</evidence>
<dbReference type="EMBL" id="JAAAXW010000446">
    <property type="protein sequence ID" value="KAF9537175.1"/>
    <property type="molecule type" value="Genomic_DNA"/>
</dbReference>
<dbReference type="FunFam" id="3.30.530.20:FF:000017">
    <property type="entry name" value="Phosphatidylcholine transfer protein, putative"/>
    <property type="match status" value="1"/>
</dbReference>
<dbReference type="PROSITE" id="PS50848">
    <property type="entry name" value="START"/>
    <property type="match status" value="1"/>
</dbReference>
<keyword evidence="4" id="KW-0597">Phosphoprotein</keyword>
<dbReference type="Proteomes" id="UP000723463">
    <property type="component" value="Unassembled WGS sequence"/>
</dbReference>
<name>A0A9P6EVZ8_9FUNG</name>
<dbReference type="Pfam" id="PF01852">
    <property type="entry name" value="START"/>
    <property type="match status" value="1"/>
</dbReference>
<dbReference type="InterPro" id="IPR051213">
    <property type="entry name" value="START_lipid_transfer"/>
</dbReference>
<organism evidence="13 14">
    <name type="scientific">Mortierella hygrophila</name>
    <dbReference type="NCBI Taxonomy" id="979708"/>
    <lineage>
        <taxon>Eukaryota</taxon>
        <taxon>Fungi</taxon>
        <taxon>Fungi incertae sedis</taxon>
        <taxon>Mucoromycota</taxon>
        <taxon>Mortierellomycotina</taxon>
        <taxon>Mortierellomycetes</taxon>
        <taxon>Mortierellales</taxon>
        <taxon>Mortierellaceae</taxon>
        <taxon>Mortierella</taxon>
    </lineage>
</organism>
<dbReference type="SMART" id="SM00234">
    <property type="entry name" value="START"/>
    <property type="match status" value="1"/>
</dbReference>
<keyword evidence="2" id="KW-0813">Transport</keyword>
<dbReference type="Gene3D" id="3.30.530.20">
    <property type="match status" value="1"/>
</dbReference>
<dbReference type="AlphaFoldDB" id="A0A9P6EVZ8"/>
<gene>
    <name evidence="13" type="ORF">EC957_008691</name>
</gene>
<comment type="subcellular location">
    <subcellularLocation>
        <location evidence="1">Cytoplasm</location>
    </subcellularLocation>
</comment>
<dbReference type="InterPro" id="IPR002913">
    <property type="entry name" value="START_lipid-bd_dom"/>
</dbReference>
<reference evidence="13" key="1">
    <citation type="journal article" date="2020" name="Fungal Divers.">
        <title>Resolving the Mortierellaceae phylogeny through synthesis of multi-gene phylogenetics and phylogenomics.</title>
        <authorList>
            <person name="Vandepol N."/>
            <person name="Liber J."/>
            <person name="Desiro A."/>
            <person name="Na H."/>
            <person name="Kennedy M."/>
            <person name="Barry K."/>
            <person name="Grigoriev I.V."/>
            <person name="Miller A.N."/>
            <person name="O'Donnell K."/>
            <person name="Stajich J.E."/>
            <person name="Bonito G."/>
        </authorList>
    </citation>
    <scope>NUCLEOTIDE SEQUENCE</scope>
    <source>
        <strain evidence="13">NRRL 2591</strain>
    </source>
</reference>
<dbReference type="GO" id="GO:0006869">
    <property type="term" value="P:lipid transport"/>
    <property type="evidence" value="ECO:0007669"/>
    <property type="project" value="UniProtKB-KW"/>
</dbReference>
<accession>A0A9P6EVZ8</accession>
<dbReference type="PANTHER" id="PTHR19308:SF39">
    <property type="entry name" value="PHOSPHATIDYLCHOLINE TRANSFER PROTEIN"/>
    <property type="match status" value="1"/>
</dbReference>
<evidence type="ECO:0000259" key="12">
    <source>
        <dbReference type="PROSITE" id="PS50848"/>
    </source>
</evidence>
<keyword evidence="6" id="KW-0445">Lipid transport</keyword>
<keyword evidence="3" id="KW-0963">Cytoplasm</keyword>
<feature type="domain" description="START" evidence="12">
    <location>
        <begin position="22"/>
        <end position="199"/>
    </location>
</feature>
<keyword evidence="14" id="KW-1185">Reference proteome</keyword>
<dbReference type="PANTHER" id="PTHR19308">
    <property type="entry name" value="PHOSPHATIDYLCHOLINE TRANSFER PROTEIN"/>
    <property type="match status" value="1"/>
</dbReference>
<protein>
    <recommendedName>
        <fullName evidence="9">Phosphatidylcholine transfer protein</fullName>
    </recommendedName>
    <alternativeName>
        <fullName evidence="11">START domain-containing protein 2</fullName>
    </alternativeName>
    <alternativeName>
        <fullName evidence="10">StAR-related lipid transfer protein 2</fullName>
    </alternativeName>
</protein>
<dbReference type="GO" id="GO:0008289">
    <property type="term" value="F:lipid binding"/>
    <property type="evidence" value="ECO:0007669"/>
    <property type="project" value="UniProtKB-KW"/>
</dbReference>
<dbReference type="SUPFAM" id="SSF55961">
    <property type="entry name" value="Bet v1-like"/>
    <property type="match status" value="1"/>
</dbReference>
<evidence type="ECO:0000256" key="9">
    <source>
        <dbReference type="ARBA" id="ARBA00069061"/>
    </source>
</evidence>
<keyword evidence="5" id="KW-0007">Acetylation</keyword>
<evidence type="ECO:0000256" key="11">
    <source>
        <dbReference type="ARBA" id="ARBA00079049"/>
    </source>
</evidence>
<evidence type="ECO:0000256" key="10">
    <source>
        <dbReference type="ARBA" id="ARBA00077188"/>
    </source>
</evidence>
<evidence type="ECO:0000256" key="1">
    <source>
        <dbReference type="ARBA" id="ARBA00004496"/>
    </source>
</evidence>
<evidence type="ECO:0000256" key="6">
    <source>
        <dbReference type="ARBA" id="ARBA00023055"/>
    </source>
</evidence>
<evidence type="ECO:0000256" key="4">
    <source>
        <dbReference type="ARBA" id="ARBA00022553"/>
    </source>
</evidence>
<proteinExistence type="predicted"/>
<dbReference type="GO" id="GO:0005829">
    <property type="term" value="C:cytosol"/>
    <property type="evidence" value="ECO:0007669"/>
    <property type="project" value="UniProtKB-ARBA"/>
</dbReference>
<evidence type="ECO:0000256" key="8">
    <source>
        <dbReference type="ARBA" id="ARBA00063535"/>
    </source>
</evidence>
<sequence>MFTEAQVNEAIVEMKVPNVTSWELFSQVPNFKVYRRSVPNSSLKEYKVLGSYPDLPTRYLLRAYTDLDFRKSWDSNMIGWKALPNHRLHFTAKFPWPLYPRDYVYELRTQEFAEGVVCVNGKSVLDEAAPERSGTVRVDDFRQDVVIQPTEDGRGCNIWFGYYDNPKGNIPSSIINWAAKSGIPSFLNSMRDAGLRLMKTDEESGVLDEKIQPMSSTATPLPVNC</sequence>
<evidence type="ECO:0000256" key="2">
    <source>
        <dbReference type="ARBA" id="ARBA00022448"/>
    </source>
</evidence>
<dbReference type="InterPro" id="IPR023393">
    <property type="entry name" value="START-like_dom_sf"/>
</dbReference>
<comment type="caution">
    <text evidence="13">The sequence shown here is derived from an EMBL/GenBank/DDBJ whole genome shotgun (WGS) entry which is preliminary data.</text>
</comment>
<evidence type="ECO:0000256" key="7">
    <source>
        <dbReference type="ARBA" id="ARBA00023121"/>
    </source>
</evidence>
<evidence type="ECO:0000256" key="5">
    <source>
        <dbReference type="ARBA" id="ARBA00022990"/>
    </source>
</evidence>
<evidence type="ECO:0000313" key="13">
    <source>
        <dbReference type="EMBL" id="KAF9537175.1"/>
    </source>
</evidence>